<evidence type="ECO:0000313" key="2">
    <source>
        <dbReference type="Proteomes" id="UP001054945"/>
    </source>
</evidence>
<dbReference type="AlphaFoldDB" id="A0AAV4MWV1"/>
<name>A0AAV4MWV1_CAEEX</name>
<feature type="non-terminal residue" evidence="1">
    <location>
        <position position="1"/>
    </location>
</feature>
<proteinExistence type="predicted"/>
<reference evidence="1 2" key="1">
    <citation type="submission" date="2021-06" db="EMBL/GenBank/DDBJ databases">
        <title>Caerostris extrusa draft genome.</title>
        <authorList>
            <person name="Kono N."/>
            <person name="Arakawa K."/>
        </authorList>
    </citation>
    <scope>NUCLEOTIDE SEQUENCE [LARGE SCALE GENOMIC DNA]</scope>
</reference>
<organism evidence="1 2">
    <name type="scientific">Caerostris extrusa</name>
    <name type="common">Bark spider</name>
    <name type="synonym">Caerostris bankana</name>
    <dbReference type="NCBI Taxonomy" id="172846"/>
    <lineage>
        <taxon>Eukaryota</taxon>
        <taxon>Metazoa</taxon>
        <taxon>Ecdysozoa</taxon>
        <taxon>Arthropoda</taxon>
        <taxon>Chelicerata</taxon>
        <taxon>Arachnida</taxon>
        <taxon>Araneae</taxon>
        <taxon>Araneomorphae</taxon>
        <taxon>Entelegynae</taxon>
        <taxon>Araneoidea</taxon>
        <taxon>Araneidae</taxon>
        <taxon>Caerostris</taxon>
    </lineage>
</organism>
<sequence>NLQEFRSSISESCHSIYAFVAYSLRPKTCYSAKIAQNCAQTVQFVCSEDRGNLARAGDVNDFVVDEKRVVFGKKSSAIVLVFLCVCVKSLDLAVCLPNSYLRLGV</sequence>
<comment type="caution">
    <text evidence="1">The sequence shown here is derived from an EMBL/GenBank/DDBJ whole genome shotgun (WGS) entry which is preliminary data.</text>
</comment>
<evidence type="ECO:0000313" key="1">
    <source>
        <dbReference type="EMBL" id="GIX76966.1"/>
    </source>
</evidence>
<dbReference type="Proteomes" id="UP001054945">
    <property type="component" value="Unassembled WGS sequence"/>
</dbReference>
<protein>
    <submittedName>
        <fullName evidence="1">Uncharacterized protein</fullName>
    </submittedName>
</protein>
<accession>A0AAV4MWV1</accession>
<dbReference type="EMBL" id="BPLR01002706">
    <property type="protein sequence ID" value="GIX76966.1"/>
    <property type="molecule type" value="Genomic_DNA"/>
</dbReference>
<keyword evidence="2" id="KW-1185">Reference proteome</keyword>
<gene>
    <name evidence="1" type="ORF">CEXT_454331</name>
</gene>